<sequence>MTTTSVIEVVTLTIRDGLSIEQFSTLDQTVEREHVALQPGFISRESAPGESGTWLVIVDWAPVADSEASMSSFSYAAAASAFMNAIKPDSMVMTRYGGTLA</sequence>
<evidence type="ECO:0000313" key="2">
    <source>
        <dbReference type="Proteomes" id="UP000317023"/>
    </source>
</evidence>
<dbReference type="SUPFAM" id="SSF54909">
    <property type="entry name" value="Dimeric alpha+beta barrel"/>
    <property type="match status" value="1"/>
</dbReference>
<dbReference type="EMBL" id="SGOE01000011">
    <property type="protein sequence ID" value="TRB00788.1"/>
    <property type="molecule type" value="Genomic_DNA"/>
</dbReference>
<reference evidence="1 2" key="1">
    <citation type="journal article" date="2019" name="Appl. Microbiol. Biotechnol.">
        <title>Differential efficiency of wild type rhizogenic strains for rol gene transformation of plants.</title>
        <authorList>
            <person name="Desmet S."/>
            <person name="De Keyser E."/>
            <person name="Van Vaerenbergh J."/>
            <person name="Baeyen S."/>
            <person name="Van Huylenbroeck J."/>
            <person name="Geelen D."/>
            <person name="Dhooghe E."/>
        </authorList>
    </citation>
    <scope>NUCLEOTIDE SEQUENCE [LARGE SCALE GENOMIC DNA]</scope>
    <source>
        <strain evidence="1 2">MAFF210266</strain>
    </source>
</reference>
<accession>A0A546XJ83</accession>
<gene>
    <name evidence="1" type="ORF">EXN61_24925</name>
</gene>
<dbReference type="Proteomes" id="UP000317023">
    <property type="component" value="Unassembled WGS sequence"/>
</dbReference>
<dbReference type="InterPro" id="IPR011008">
    <property type="entry name" value="Dimeric_a/b-barrel"/>
</dbReference>
<dbReference type="AlphaFoldDB" id="A0A546XJ83"/>
<dbReference type="RefSeq" id="WP_142859707.1">
    <property type="nucleotide sequence ID" value="NZ_SGOE01000011.1"/>
</dbReference>
<evidence type="ECO:0008006" key="3">
    <source>
        <dbReference type="Google" id="ProtNLM"/>
    </source>
</evidence>
<comment type="caution">
    <text evidence="1">The sequence shown here is derived from an EMBL/GenBank/DDBJ whole genome shotgun (WGS) entry which is preliminary data.</text>
</comment>
<evidence type="ECO:0000313" key="1">
    <source>
        <dbReference type="EMBL" id="TRB00788.1"/>
    </source>
</evidence>
<proteinExistence type="predicted"/>
<protein>
    <recommendedName>
        <fullName evidence="3">ABM domain-containing protein</fullName>
    </recommendedName>
</protein>
<organism evidence="1 2">
    <name type="scientific">Agrobacterium tumefaciens</name>
    <dbReference type="NCBI Taxonomy" id="358"/>
    <lineage>
        <taxon>Bacteria</taxon>
        <taxon>Pseudomonadati</taxon>
        <taxon>Pseudomonadota</taxon>
        <taxon>Alphaproteobacteria</taxon>
        <taxon>Hyphomicrobiales</taxon>
        <taxon>Rhizobiaceae</taxon>
        <taxon>Rhizobium/Agrobacterium group</taxon>
        <taxon>Agrobacterium</taxon>
        <taxon>Agrobacterium tumefaciens complex</taxon>
    </lineage>
</organism>
<name>A0A546XJ83_AGRTU</name>